<sequence length="288" mass="30241">MPSIQPPSSPTTATERANSAQLQTLQIFTSLKLQIISIATALYGTNSPNPMSAFDIITYTCPPLPLAPSTLTPSSHNAKYLPPHSTSTPSLHNAKDLPPHSPSSPSTSSTTTSTTTTTAVEHHHHDLAPTPPPPPPSHGVALITYTSAPSTLTTWEILSRIEGQTSVNEGMRKLLGDLEGGMGRVIANLTAKRTYAVTHARVPDLVGAEGGTVPLAGLAGENGFEEEERCGRDGGGGDEVGGLPAWTSTGDLDRETAQDRGGGGGDGEWKEEKVMEKPRLTVIVEEVE</sequence>
<evidence type="ECO:0000256" key="1">
    <source>
        <dbReference type="SAM" id="MobiDB-lite"/>
    </source>
</evidence>
<evidence type="ECO:0000313" key="3">
    <source>
        <dbReference type="Proteomes" id="UP000800035"/>
    </source>
</evidence>
<dbReference type="Proteomes" id="UP000800035">
    <property type="component" value="Unassembled WGS sequence"/>
</dbReference>
<proteinExistence type="predicted"/>
<reference evidence="2" key="1">
    <citation type="journal article" date="2020" name="Stud. Mycol.">
        <title>101 Dothideomycetes genomes: a test case for predicting lifestyles and emergence of pathogens.</title>
        <authorList>
            <person name="Haridas S."/>
            <person name="Albert R."/>
            <person name="Binder M."/>
            <person name="Bloem J."/>
            <person name="Labutti K."/>
            <person name="Salamov A."/>
            <person name="Andreopoulos B."/>
            <person name="Baker S."/>
            <person name="Barry K."/>
            <person name="Bills G."/>
            <person name="Bluhm B."/>
            <person name="Cannon C."/>
            <person name="Castanera R."/>
            <person name="Culley D."/>
            <person name="Daum C."/>
            <person name="Ezra D."/>
            <person name="Gonzalez J."/>
            <person name="Henrissat B."/>
            <person name="Kuo A."/>
            <person name="Liang C."/>
            <person name="Lipzen A."/>
            <person name="Lutzoni F."/>
            <person name="Magnuson J."/>
            <person name="Mondo S."/>
            <person name="Nolan M."/>
            <person name="Ohm R."/>
            <person name="Pangilinan J."/>
            <person name="Park H.-J."/>
            <person name="Ramirez L."/>
            <person name="Alfaro M."/>
            <person name="Sun H."/>
            <person name="Tritt A."/>
            <person name="Yoshinaga Y."/>
            <person name="Zwiers L.-H."/>
            <person name="Turgeon B."/>
            <person name="Goodwin S."/>
            <person name="Spatafora J."/>
            <person name="Crous P."/>
            <person name="Grigoriev I."/>
        </authorList>
    </citation>
    <scope>NUCLEOTIDE SEQUENCE</scope>
    <source>
        <strain evidence="2">CBS 675.92</strain>
    </source>
</reference>
<feature type="compositionally biased region" description="Low complexity" evidence="1">
    <location>
        <begin position="103"/>
        <end position="118"/>
    </location>
</feature>
<gene>
    <name evidence="2" type="ORF">CC80DRAFT_593463</name>
</gene>
<evidence type="ECO:0000313" key="2">
    <source>
        <dbReference type="EMBL" id="KAF1956758.1"/>
    </source>
</evidence>
<dbReference type="EMBL" id="ML976991">
    <property type="protein sequence ID" value="KAF1956758.1"/>
    <property type="molecule type" value="Genomic_DNA"/>
</dbReference>
<dbReference type="OrthoDB" id="3792077at2759"/>
<name>A0A6A5TWE4_9PLEO</name>
<protein>
    <submittedName>
        <fullName evidence="2">Uncharacterized protein</fullName>
    </submittedName>
</protein>
<feature type="region of interest" description="Disordered" evidence="1">
    <location>
        <begin position="75"/>
        <end position="140"/>
    </location>
</feature>
<organism evidence="2 3">
    <name type="scientific">Byssothecium circinans</name>
    <dbReference type="NCBI Taxonomy" id="147558"/>
    <lineage>
        <taxon>Eukaryota</taxon>
        <taxon>Fungi</taxon>
        <taxon>Dikarya</taxon>
        <taxon>Ascomycota</taxon>
        <taxon>Pezizomycotina</taxon>
        <taxon>Dothideomycetes</taxon>
        <taxon>Pleosporomycetidae</taxon>
        <taxon>Pleosporales</taxon>
        <taxon>Massarineae</taxon>
        <taxon>Massarinaceae</taxon>
        <taxon>Byssothecium</taxon>
    </lineage>
</organism>
<feature type="region of interest" description="Disordered" evidence="1">
    <location>
        <begin position="226"/>
        <end position="273"/>
    </location>
</feature>
<keyword evidence="3" id="KW-1185">Reference proteome</keyword>
<dbReference type="AlphaFoldDB" id="A0A6A5TWE4"/>
<accession>A0A6A5TWE4</accession>